<gene>
    <name evidence="1" type="ORF">Celaphus_00010214</name>
</gene>
<accession>A0A212C994</accession>
<dbReference type="EMBL" id="MKHE01000024">
    <property type="protein sequence ID" value="OWK02567.1"/>
    <property type="molecule type" value="Genomic_DNA"/>
</dbReference>
<name>A0A212C994_CEREH</name>
<evidence type="ECO:0000313" key="2">
    <source>
        <dbReference type="Proteomes" id="UP000242450"/>
    </source>
</evidence>
<dbReference type="Proteomes" id="UP000242450">
    <property type="component" value="Chromosome 24"/>
</dbReference>
<sequence>MPKSTKQQRQPMPSYTCHNWRVWKLTSLTVNRSTQYSFTRINNGSFRFLAPSFLLTCIRGANWRCDRRNYVTAIPRKQLMEELPSTLHFCSLQLAKMETQRFLTLQEKEIQFYANTYSDSL</sequence>
<comment type="caution">
    <text evidence="1">The sequence shown here is derived from an EMBL/GenBank/DDBJ whole genome shotgun (WGS) entry which is preliminary data.</text>
</comment>
<proteinExistence type="predicted"/>
<protein>
    <submittedName>
        <fullName evidence="1">Uncharacterized protein</fullName>
    </submittedName>
</protein>
<feature type="non-terminal residue" evidence="1">
    <location>
        <position position="121"/>
    </location>
</feature>
<reference evidence="1 2" key="1">
    <citation type="journal article" date="2018" name="Mol. Genet. Genomics">
        <title>The red deer Cervus elaphus genome CerEla1.0: sequencing, annotating, genes, and chromosomes.</title>
        <authorList>
            <person name="Bana N.A."/>
            <person name="Nyiri A."/>
            <person name="Nagy J."/>
            <person name="Frank K."/>
            <person name="Nagy T."/>
            <person name="Steger V."/>
            <person name="Schiller M."/>
            <person name="Lakatos P."/>
            <person name="Sugar L."/>
            <person name="Horn P."/>
            <person name="Barta E."/>
            <person name="Orosz L."/>
        </authorList>
    </citation>
    <scope>NUCLEOTIDE SEQUENCE [LARGE SCALE GENOMIC DNA]</scope>
    <source>
        <strain evidence="1">Hungarian</strain>
    </source>
</reference>
<dbReference type="AlphaFoldDB" id="A0A212C994"/>
<organism evidence="1 2">
    <name type="scientific">Cervus elaphus hippelaphus</name>
    <name type="common">European red deer</name>
    <dbReference type="NCBI Taxonomy" id="46360"/>
    <lineage>
        <taxon>Eukaryota</taxon>
        <taxon>Metazoa</taxon>
        <taxon>Chordata</taxon>
        <taxon>Craniata</taxon>
        <taxon>Vertebrata</taxon>
        <taxon>Euteleostomi</taxon>
        <taxon>Mammalia</taxon>
        <taxon>Eutheria</taxon>
        <taxon>Laurasiatheria</taxon>
        <taxon>Artiodactyla</taxon>
        <taxon>Ruminantia</taxon>
        <taxon>Pecora</taxon>
        <taxon>Cervidae</taxon>
        <taxon>Cervinae</taxon>
        <taxon>Cervus</taxon>
    </lineage>
</organism>
<keyword evidence="2" id="KW-1185">Reference proteome</keyword>
<evidence type="ECO:0000313" key="1">
    <source>
        <dbReference type="EMBL" id="OWK02567.1"/>
    </source>
</evidence>